<evidence type="ECO:0000313" key="1">
    <source>
        <dbReference type="EMBL" id="CAI9696049.1"/>
    </source>
</evidence>
<organism evidence="1 2">
    <name type="scientific">Rangifer tarandus platyrhynchus</name>
    <name type="common">Svalbard reindeer</name>
    <dbReference type="NCBI Taxonomy" id="3082113"/>
    <lineage>
        <taxon>Eukaryota</taxon>
        <taxon>Metazoa</taxon>
        <taxon>Chordata</taxon>
        <taxon>Craniata</taxon>
        <taxon>Vertebrata</taxon>
        <taxon>Euteleostomi</taxon>
        <taxon>Mammalia</taxon>
        <taxon>Eutheria</taxon>
        <taxon>Laurasiatheria</taxon>
        <taxon>Artiodactyla</taxon>
        <taxon>Ruminantia</taxon>
        <taxon>Pecora</taxon>
        <taxon>Cervidae</taxon>
        <taxon>Odocoileinae</taxon>
        <taxon>Rangifer</taxon>
    </lineage>
</organism>
<accession>A0ACB0E6I5</accession>
<gene>
    <name evidence="1" type="ORF">MRATA1EN3_LOCUS7262</name>
</gene>
<dbReference type="Proteomes" id="UP001162501">
    <property type="component" value="Chromosome 16"/>
</dbReference>
<protein>
    <submittedName>
        <fullName evidence="1">Uncharacterized protein</fullName>
    </submittedName>
</protein>
<dbReference type="EMBL" id="OX596100">
    <property type="protein sequence ID" value="CAI9696049.1"/>
    <property type="molecule type" value="Genomic_DNA"/>
</dbReference>
<proteinExistence type="predicted"/>
<evidence type="ECO:0000313" key="2">
    <source>
        <dbReference type="Proteomes" id="UP001162501"/>
    </source>
</evidence>
<reference evidence="1" key="1">
    <citation type="submission" date="2023-05" db="EMBL/GenBank/DDBJ databases">
        <authorList>
            <consortium name="ELIXIR-Norway"/>
        </authorList>
    </citation>
    <scope>NUCLEOTIDE SEQUENCE</scope>
</reference>
<sequence length="135" mass="14217">MRAAVHARGAAGLPCFRRFWFCADCSPRSPVILGGSHSLLSRGRLPAGTQSCLEDAGGAASRRQALKAASASDSGVTAVKSHSVPSDPSGIRHLWARGDGRTRARATSRLRVPRGDGGLACRLLLRAHPSHLCVR</sequence>
<name>A0ACB0E6I5_RANTA</name>